<protein>
    <submittedName>
        <fullName evidence="2">Kinase-like domain-containing protein</fullName>
    </submittedName>
</protein>
<gene>
    <name evidence="2" type="ORF">RCL2_001039700</name>
</gene>
<organism evidence="2 3">
    <name type="scientific">Rhizophagus clarus</name>
    <dbReference type="NCBI Taxonomy" id="94130"/>
    <lineage>
        <taxon>Eukaryota</taxon>
        <taxon>Fungi</taxon>
        <taxon>Fungi incertae sedis</taxon>
        <taxon>Mucoromycota</taxon>
        <taxon>Glomeromycotina</taxon>
        <taxon>Glomeromycetes</taxon>
        <taxon>Glomerales</taxon>
        <taxon>Glomeraceae</taxon>
        <taxon>Rhizophagus</taxon>
    </lineage>
</organism>
<dbReference type="InterPro" id="IPR051681">
    <property type="entry name" value="Ser/Thr_Kinases-Pseudokinases"/>
</dbReference>
<dbReference type="Pfam" id="PF07714">
    <property type="entry name" value="PK_Tyr_Ser-Thr"/>
    <property type="match status" value="1"/>
</dbReference>
<dbReference type="InterPro" id="IPR011009">
    <property type="entry name" value="Kinase-like_dom_sf"/>
</dbReference>
<dbReference type="SUPFAM" id="SSF56112">
    <property type="entry name" value="Protein kinase-like (PK-like)"/>
    <property type="match status" value="1"/>
</dbReference>
<feature type="domain" description="Protein kinase" evidence="1">
    <location>
        <begin position="532"/>
        <end position="812"/>
    </location>
</feature>
<dbReference type="PANTHER" id="PTHR44329:SF291">
    <property type="entry name" value="PROTEIN KINASE DOMAIN-CONTAINING PROTEIN"/>
    <property type="match status" value="1"/>
</dbReference>
<dbReference type="PROSITE" id="PS50011">
    <property type="entry name" value="PROTEIN_KINASE_DOM"/>
    <property type="match status" value="1"/>
</dbReference>
<comment type="caution">
    <text evidence="2">The sequence shown here is derived from an EMBL/GenBank/DDBJ whole genome shotgun (WGS) entry which is preliminary data.</text>
</comment>
<accession>A0A8H3LCK9</accession>
<dbReference type="GO" id="GO:0005524">
    <property type="term" value="F:ATP binding"/>
    <property type="evidence" value="ECO:0007669"/>
    <property type="project" value="InterPro"/>
</dbReference>
<evidence type="ECO:0000313" key="3">
    <source>
        <dbReference type="Proteomes" id="UP000615446"/>
    </source>
</evidence>
<evidence type="ECO:0000313" key="2">
    <source>
        <dbReference type="EMBL" id="GES83236.1"/>
    </source>
</evidence>
<evidence type="ECO:0000259" key="1">
    <source>
        <dbReference type="PROSITE" id="PS50011"/>
    </source>
</evidence>
<sequence>MDLTSGNEKINDFIQKAQLQINYFSNTVLEWIPYSQLSEIKEQEKIISDFNREVALKSLHNSQNPIEFVINEAKNYLSKMNKFHILYGISQNPVSNNYILVFNWTSGNDQIDYFIQKRQLEIKNYDDIVFEWVPSNQLNQIKEINNNSLATVYSAIWRDGPLYYNCQYNKYTRDSNKGVTLKILHNLQKSCRICNKRGENDLITVHSAIWKDGPLHCDWDWNQNCYKYTRDLNKEVTLKILHNSQNLVKFVINEAKEYSKSKFHVLYGISQNPASTYDYILVQKHLTWISKNELTTVYSAIWRDGPLYYHNDEYTRDSNKRVALKFLHNLQNPIEFVISEAKEYSMKNNEFHILFGISQNSDTNDYIFVFDWSSGNKNIDDFIQKRQSEIVKFEDAIFKWIPYNQFDQIKEVSKNSLMTGYSAIWVDDPIYCNNIQNIRNSNKVVALKFLHNSQNSIEFVINEAKKYPIKNNGFLVLYGISQNPYTNDYILVQKNFTWISGNEKINDFIQEKQLEIKDYNDIVFEWIPYNQFDEINMAGNGGFSKVYSAIWEDGPLYLNIRDGKYRRDSRKKVALKCLNNSQNLITELLHEVDAYSTKPIYNSILKVYGISQDPDTKDFIIVLQYAEGGDFNNWININDNYKFFNWKMKIQKLHCIANGLKEIHKNQLVHRDFHIRNILLSSLSIETYIYISDMGLSGRIGDKDETNIYGVMPYQAPEVLRGKPYTQAADIYSFGMIMYFVATGRQPFKNCAHDHHLVLSICKGDRPEINESEAPKCYINLMKKWWDPNPNNRPDVTQLLGSLLSISTDSLYEAEIEEAENYRILHLPLLKEGTSTCHPQAIYTSRLLNPFTENLPKYIDDISECLDCTI</sequence>
<dbReference type="InterPro" id="IPR001245">
    <property type="entry name" value="Ser-Thr/Tyr_kinase_cat_dom"/>
</dbReference>
<dbReference type="AlphaFoldDB" id="A0A8H3LCK9"/>
<dbReference type="Gene3D" id="1.10.510.10">
    <property type="entry name" value="Transferase(Phosphotransferase) domain 1"/>
    <property type="match status" value="1"/>
</dbReference>
<dbReference type="PANTHER" id="PTHR44329">
    <property type="entry name" value="SERINE/THREONINE-PROTEIN KINASE TNNI3K-RELATED"/>
    <property type="match status" value="1"/>
</dbReference>
<keyword evidence="2" id="KW-0418">Kinase</keyword>
<reference evidence="2" key="1">
    <citation type="submission" date="2019-10" db="EMBL/GenBank/DDBJ databases">
        <title>Conservation and host-specific expression of non-tandemly repeated heterogenous ribosome RNA gene in arbuscular mycorrhizal fungi.</title>
        <authorList>
            <person name="Maeda T."/>
            <person name="Kobayashi Y."/>
            <person name="Nakagawa T."/>
            <person name="Ezawa T."/>
            <person name="Yamaguchi K."/>
            <person name="Bino T."/>
            <person name="Nishimoto Y."/>
            <person name="Shigenobu S."/>
            <person name="Kawaguchi M."/>
        </authorList>
    </citation>
    <scope>NUCLEOTIDE SEQUENCE</scope>
    <source>
        <strain evidence="2">HR1</strain>
    </source>
</reference>
<dbReference type="Proteomes" id="UP000615446">
    <property type="component" value="Unassembled WGS sequence"/>
</dbReference>
<dbReference type="EMBL" id="BLAL01000068">
    <property type="protein sequence ID" value="GES83236.1"/>
    <property type="molecule type" value="Genomic_DNA"/>
</dbReference>
<dbReference type="InterPro" id="IPR000719">
    <property type="entry name" value="Prot_kinase_dom"/>
</dbReference>
<keyword evidence="2" id="KW-0808">Transferase</keyword>
<name>A0A8H3LCK9_9GLOM</name>
<dbReference type="OrthoDB" id="4062651at2759"/>
<dbReference type="GO" id="GO:0004674">
    <property type="term" value="F:protein serine/threonine kinase activity"/>
    <property type="evidence" value="ECO:0007669"/>
    <property type="project" value="TreeGrafter"/>
</dbReference>
<proteinExistence type="predicted"/>